<feature type="transmembrane region" description="Helical" evidence="11">
    <location>
        <begin position="355"/>
        <end position="377"/>
    </location>
</feature>
<feature type="transmembrane region" description="Helical" evidence="11">
    <location>
        <begin position="165"/>
        <end position="191"/>
    </location>
</feature>
<dbReference type="PRINTS" id="PR00119">
    <property type="entry name" value="CATATPASE"/>
</dbReference>
<dbReference type="InterPro" id="IPR023299">
    <property type="entry name" value="ATPase_P-typ_cyto_dom_N"/>
</dbReference>
<dbReference type="InterPro" id="IPR027256">
    <property type="entry name" value="P-typ_ATPase_IB"/>
</dbReference>
<dbReference type="Gene3D" id="3.40.1110.10">
    <property type="entry name" value="Calcium-transporting ATPase, cytoplasmic domain N"/>
    <property type="match status" value="1"/>
</dbReference>
<dbReference type="NCBIfam" id="TIGR01511">
    <property type="entry name" value="ATPase-IB1_Cu"/>
    <property type="match status" value="1"/>
</dbReference>
<evidence type="ECO:0000256" key="5">
    <source>
        <dbReference type="ARBA" id="ARBA00022723"/>
    </source>
</evidence>
<keyword evidence="6" id="KW-0547">Nucleotide-binding</keyword>
<dbReference type="SUPFAM" id="SSF81653">
    <property type="entry name" value="Calcium ATPase, transduction domain A"/>
    <property type="match status" value="1"/>
</dbReference>
<feature type="transmembrane region" description="Helical" evidence="11">
    <location>
        <begin position="383"/>
        <end position="406"/>
    </location>
</feature>
<dbReference type="SFLD" id="SFLDF00027">
    <property type="entry name" value="p-type_atpase"/>
    <property type="match status" value="1"/>
</dbReference>
<dbReference type="InterPro" id="IPR023214">
    <property type="entry name" value="HAD_sf"/>
</dbReference>
<evidence type="ECO:0000256" key="4">
    <source>
        <dbReference type="ARBA" id="ARBA00022692"/>
    </source>
</evidence>
<dbReference type="GO" id="GO:0055070">
    <property type="term" value="P:copper ion homeostasis"/>
    <property type="evidence" value="ECO:0007669"/>
    <property type="project" value="TreeGrafter"/>
</dbReference>
<name>A0A3B1E215_9ZZZZ</name>
<protein>
    <submittedName>
        <fullName evidence="13">Lead, cadmium, zinc and mercury transporting ATPase Copper-translocating P-type ATPase</fullName>
        <ecNumber evidence="13">3.6.3.3</ecNumber>
        <ecNumber evidence="13">3.6.3.4</ecNumber>
    </submittedName>
</protein>
<dbReference type="Gene3D" id="3.40.50.1000">
    <property type="entry name" value="HAD superfamily/HAD-like"/>
    <property type="match status" value="1"/>
</dbReference>
<evidence type="ECO:0000256" key="7">
    <source>
        <dbReference type="ARBA" id="ARBA00022840"/>
    </source>
</evidence>
<dbReference type="InterPro" id="IPR023298">
    <property type="entry name" value="ATPase_P-typ_TM_dom_sf"/>
</dbReference>
<evidence type="ECO:0000256" key="3">
    <source>
        <dbReference type="ARBA" id="ARBA00022475"/>
    </source>
</evidence>
<feature type="domain" description="TRASH" evidence="12">
    <location>
        <begin position="4"/>
        <end position="41"/>
    </location>
</feature>
<keyword evidence="5" id="KW-0479">Metal-binding</keyword>
<dbReference type="GO" id="GO:0005886">
    <property type="term" value="C:plasma membrane"/>
    <property type="evidence" value="ECO:0007669"/>
    <property type="project" value="UniProtKB-SubCell"/>
</dbReference>
<evidence type="ECO:0000256" key="11">
    <source>
        <dbReference type="SAM" id="Phobius"/>
    </source>
</evidence>
<dbReference type="GO" id="GO:0005507">
    <property type="term" value="F:copper ion binding"/>
    <property type="evidence" value="ECO:0007669"/>
    <property type="project" value="TreeGrafter"/>
</dbReference>
<dbReference type="InterPro" id="IPR001757">
    <property type="entry name" value="P_typ_ATPase"/>
</dbReference>
<dbReference type="InterPro" id="IPR044492">
    <property type="entry name" value="P_typ_ATPase_HD_dom"/>
</dbReference>
<dbReference type="Pfam" id="PF19335">
    <property type="entry name" value="HMBD"/>
    <property type="match status" value="1"/>
</dbReference>
<keyword evidence="8" id="KW-1278">Translocase</keyword>
<dbReference type="AlphaFoldDB" id="A0A3B1E215"/>
<dbReference type="InterPro" id="IPR036412">
    <property type="entry name" value="HAD-like_sf"/>
</dbReference>
<keyword evidence="13" id="KW-0378">Hydrolase</keyword>
<dbReference type="Pfam" id="PF00122">
    <property type="entry name" value="E1-E2_ATPase"/>
    <property type="match status" value="1"/>
</dbReference>
<dbReference type="SUPFAM" id="SSF56784">
    <property type="entry name" value="HAD-like"/>
    <property type="match status" value="1"/>
</dbReference>
<dbReference type="SUPFAM" id="SSF81665">
    <property type="entry name" value="Calcium ATPase, transmembrane domain M"/>
    <property type="match status" value="1"/>
</dbReference>
<sequence length="754" mass="81149">MAIDPICKMTVDETKALSFKKEEEVYYFCSQGCKNKFMGVKTVHATSPEGMYTCPMHLEIEQDHPGDCPKCGMPLEPKSISVDNEKESQHEIESLQNKFILGVVLSFPVLVLAMGEMISGLNLKSIIPQKISNWIQLILSTPVVFWVGGMFFVRGWKSILNKSLNMFTLVSMGVGAAYLFSAVVVLFPDIFPESLKRNGEIGVYFEAAAVITVFVLLGQLLEAKARSRTGQAIKALLGLAAKHAHRIENGEEKDVAIDDVQKGDLLRVRPGEKIPLDGVITKGKSTIDESMISGEPMPVSKREGDRVIGATVNQTGAFVMKTEKIGSETLLSQIIHMVGEAQRSRAPIQKLADQVSGYFVPAVIVCAVLTFIVWSIWGPAPALAYAIVNAVAVLIIACPCALGLATPMSIMVGVGRGAQNGILIKNAEALEKAEKVTHLLTDKTGTLTEGKPQVVSCIPTKGWDENSFMAIAASLEHSSEHPLARAVIHYAKEHNLSLEPVKDFESVTAGGVKGVVNEKNIYLGKKKFIQDSGISIPEELENKSLQLHRQAQTVVWVAIDGAIAGILGIADPIKKTTAEAIKTLHQMGLKIVMLTGDNEITAKAIAKELGIDDIRAELEPKDKQDIVKQFKAKGAVVMMAGDGINDAPALAEAEVGVAMGTGTDVAIESAGITLVKGNLNGIVKSLRLSRAVMKNIRQNLFFAFIYNALGIPIAAGILYPFFGLLLSPMLAGAAMSFSSVSVLGNALRLRKVEV</sequence>
<dbReference type="PROSITE" id="PS00154">
    <property type="entry name" value="ATPASE_E1_E2"/>
    <property type="match status" value="1"/>
</dbReference>
<dbReference type="CDD" id="cd02094">
    <property type="entry name" value="P-type_ATPase_Cu-like"/>
    <property type="match status" value="1"/>
</dbReference>
<organism evidence="13">
    <name type="scientific">hydrothermal vent metagenome</name>
    <dbReference type="NCBI Taxonomy" id="652676"/>
    <lineage>
        <taxon>unclassified sequences</taxon>
        <taxon>metagenomes</taxon>
        <taxon>ecological metagenomes</taxon>
    </lineage>
</organism>
<dbReference type="NCBIfam" id="TIGR01494">
    <property type="entry name" value="ATPase_P-type"/>
    <property type="match status" value="1"/>
</dbReference>
<keyword evidence="4 11" id="KW-0812">Transmembrane</keyword>
<evidence type="ECO:0000256" key="10">
    <source>
        <dbReference type="ARBA" id="ARBA00023136"/>
    </source>
</evidence>
<evidence type="ECO:0000256" key="9">
    <source>
        <dbReference type="ARBA" id="ARBA00022989"/>
    </source>
</evidence>
<evidence type="ECO:0000256" key="6">
    <source>
        <dbReference type="ARBA" id="ARBA00022741"/>
    </source>
</evidence>
<evidence type="ECO:0000256" key="1">
    <source>
        <dbReference type="ARBA" id="ARBA00004651"/>
    </source>
</evidence>
<dbReference type="InterPro" id="IPR011017">
    <property type="entry name" value="TRASH_dom"/>
</dbReference>
<comment type="subcellular location">
    <subcellularLocation>
        <location evidence="1">Cell membrane</location>
        <topology evidence="1">Multi-pass membrane protein</topology>
    </subcellularLocation>
</comment>
<dbReference type="InterPro" id="IPR008250">
    <property type="entry name" value="ATPase_P-typ_transduc_dom_A_sf"/>
</dbReference>
<gene>
    <name evidence="13" type="ORF">MNBD_UNCLBAC01-1050</name>
</gene>
<keyword evidence="7" id="KW-0067">ATP-binding</keyword>
<comment type="similarity">
    <text evidence="2">Belongs to the cation transport ATPase (P-type) (TC 3.A.3) family. Type IB subfamily.</text>
</comment>
<feature type="transmembrane region" description="Helical" evidence="11">
    <location>
        <begin position="133"/>
        <end position="153"/>
    </location>
</feature>
<dbReference type="EC" id="3.6.3.3" evidence="13"/>
<evidence type="ECO:0000313" key="13">
    <source>
        <dbReference type="EMBL" id="VAX35857.1"/>
    </source>
</evidence>
<dbReference type="Gene3D" id="2.70.150.10">
    <property type="entry name" value="Calcium-transporting ATPase, cytoplasmic transduction domain A"/>
    <property type="match status" value="1"/>
</dbReference>
<accession>A0A3B1E215</accession>
<dbReference type="InterPro" id="IPR059000">
    <property type="entry name" value="ATPase_P-type_domA"/>
</dbReference>
<reference evidence="13" key="1">
    <citation type="submission" date="2018-06" db="EMBL/GenBank/DDBJ databases">
        <authorList>
            <person name="Zhirakovskaya E."/>
        </authorList>
    </citation>
    <scope>NUCLEOTIDE SEQUENCE</scope>
</reference>
<dbReference type="Pfam" id="PF00702">
    <property type="entry name" value="Hydrolase"/>
    <property type="match status" value="1"/>
</dbReference>
<keyword evidence="10 11" id="KW-0472">Membrane</keyword>
<dbReference type="SMART" id="SM00746">
    <property type="entry name" value="TRASH"/>
    <property type="match status" value="1"/>
</dbReference>
<dbReference type="NCBIfam" id="TIGR01525">
    <property type="entry name" value="ATPase-IB_hvy"/>
    <property type="match status" value="1"/>
</dbReference>
<dbReference type="InterPro" id="IPR018303">
    <property type="entry name" value="ATPase_P-typ_P_site"/>
</dbReference>
<feature type="transmembrane region" description="Helical" evidence="11">
    <location>
        <begin position="700"/>
        <end position="722"/>
    </location>
</feature>
<feature type="transmembrane region" description="Helical" evidence="11">
    <location>
        <begin position="203"/>
        <end position="221"/>
    </location>
</feature>
<dbReference type="GO" id="GO:0005524">
    <property type="term" value="F:ATP binding"/>
    <property type="evidence" value="ECO:0007669"/>
    <property type="project" value="UniProtKB-KW"/>
</dbReference>
<dbReference type="GO" id="GO:0043682">
    <property type="term" value="F:P-type divalent copper transporter activity"/>
    <property type="evidence" value="ECO:0007669"/>
    <property type="project" value="TreeGrafter"/>
</dbReference>
<feature type="transmembrane region" description="Helical" evidence="11">
    <location>
        <begin position="728"/>
        <end position="747"/>
    </location>
</feature>
<dbReference type="PANTHER" id="PTHR43520">
    <property type="entry name" value="ATP7, ISOFORM B"/>
    <property type="match status" value="1"/>
</dbReference>
<feature type="transmembrane region" description="Helical" evidence="11">
    <location>
        <begin position="99"/>
        <end position="121"/>
    </location>
</feature>
<dbReference type="PRINTS" id="PR00943">
    <property type="entry name" value="CUATPASE"/>
</dbReference>
<evidence type="ECO:0000259" key="12">
    <source>
        <dbReference type="SMART" id="SM00746"/>
    </source>
</evidence>
<keyword evidence="3" id="KW-1003">Cell membrane</keyword>
<dbReference type="SFLD" id="SFLDS00003">
    <property type="entry name" value="Haloacid_Dehalogenase"/>
    <property type="match status" value="1"/>
</dbReference>
<dbReference type="EC" id="3.6.3.4" evidence="13"/>
<dbReference type="SFLD" id="SFLDG00002">
    <property type="entry name" value="C1.7:_P-type_atpase_like"/>
    <property type="match status" value="1"/>
</dbReference>
<dbReference type="InterPro" id="IPR045800">
    <property type="entry name" value="HMBD"/>
</dbReference>
<dbReference type="EMBL" id="UOGJ01000074">
    <property type="protein sequence ID" value="VAX35857.1"/>
    <property type="molecule type" value="Genomic_DNA"/>
</dbReference>
<dbReference type="GO" id="GO:0016887">
    <property type="term" value="F:ATP hydrolysis activity"/>
    <property type="evidence" value="ECO:0007669"/>
    <property type="project" value="InterPro"/>
</dbReference>
<dbReference type="PANTHER" id="PTHR43520:SF8">
    <property type="entry name" value="P-TYPE CU(+) TRANSPORTER"/>
    <property type="match status" value="1"/>
</dbReference>
<keyword evidence="9 11" id="KW-1133">Transmembrane helix</keyword>
<evidence type="ECO:0000256" key="2">
    <source>
        <dbReference type="ARBA" id="ARBA00006024"/>
    </source>
</evidence>
<proteinExistence type="inferred from homology"/>
<dbReference type="FunFam" id="2.70.150.10:FF:000020">
    <property type="entry name" value="Copper-exporting P-type ATPase A"/>
    <property type="match status" value="1"/>
</dbReference>
<evidence type="ECO:0000256" key="8">
    <source>
        <dbReference type="ARBA" id="ARBA00022967"/>
    </source>
</evidence>